<evidence type="ECO:0000313" key="3">
    <source>
        <dbReference type="EMBL" id="CAA0811568.1"/>
    </source>
</evidence>
<dbReference type="EMBL" id="CACSLK010008833">
    <property type="protein sequence ID" value="CAA0811568.1"/>
    <property type="molecule type" value="Genomic_DNA"/>
</dbReference>
<feature type="compositionally biased region" description="Polar residues" evidence="1">
    <location>
        <begin position="1"/>
        <end position="24"/>
    </location>
</feature>
<feature type="domain" description="Retrovirus-related Pol polyprotein from transposon TNT 1-94-like beta-barrel" evidence="2">
    <location>
        <begin position="153"/>
        <end position="198"/>
    </location>
</feature>
<dbReference type="OrthoDB" id="1739364at2759"/>
<organism evidence="3 4">
    <name type="scientific">Striga hermonthica</name>
    <name type="common">Purple witchweed</name>
    <name type="synonym">Buchnera hermonthica</name>
    <dbReference type="NCBI Taxonomy" id="68872"/>
    <lineage>
        <taxon>Eukaryota</taxon>
        <taxon>Viridiplantae</taxon>
        <taxon>Streptophyta</taxon>
        <taxon>Embryophyta</taxon>
        <taxon>Tracheophyta</taxon>
        <taxon>Spermatophyta</taxon>
        <taxon>Magnoliopsida</taxon>
        <taxon>eudicotyledons</taxon>
        <taxon>Gunneridae</taxon>
        <taxon>Pentapetalae</taxon>
        <taxon>asterids</taxon>
        <taxon>lamiids</taxon>
        <taxon>Lamiales</taxon>
        <taxon>Orobanchaceae</taxon>
        <taxon>Buchnereae</taxon>
        <taxon>Striga</taxon>
    </lineage>
</organism>
<proteinExistence type="predicted"/>
<gene>
    <name evidence="3" type="ORF">SHERM_12618</name>
</gene>
<dbReference type="Pfam" id="PF22936">
    <property type="entry name" value="Pol_BBD"/>
    <property type="match status" value="1"/>
</dbReference>
<evidence type="ECO:0000256" key="1">
    <source>
        <dbReference type="SAM" id="MobiDB-lite"/>
    </source>
</evidence>
<dbReference type="AlphaFoldDB" id="A0A9N7R520"/>
<dbReference type="InterPro" id="IPR054722">
    <property type="entry name" value="PolX-like_BBD"/>
</dbReference>
<comment type="caution">
    <text evidence="3">The sequence shown here is derived from an EMBL/GenBank/DDBJ whole genome shotgun (WGS) entry which is preliminary data.</text>
</comment>
<reference evidence="3" key="1">
    <citation type="submission" date="2019-12" db="EMBL/GenBank/DDBJ databases">
        <authorList>
            <person name="Scholes J."/>
        </authorList>
    </citation>
    <scope>NUCLEOTIDE SEQUENCE</scope>
</reference>
<feature type="region of interest" description="Disordered" evidence="1">
    <location>
        <begin position="1"/>
        <end position="38"/>
    </location>
</feature>
<feature type="non-terminal residue" evidence="3">
    <location>
        <position position="200"/>
    </location>
</feature>
<name>A0A9N7R520_STRHE</name>
<evidence type="ECO:0000259" key="2">
    <source>
        <dbReference type="Pfam" id="PF22936"/>
    </source>
</evidence>
<accession>A0A9N7R520</accession>
<evidence type="ECO:0000313" key="4">
    <source>
        <dbReference type="Proteomes" id="UP001153555"/>
    </source>
</evidence>
<keyword evidence="4" id="KW-1185">Reference proteome</keyword>
<protein>
    <submittedName>
        <fullName evidence="3">Zinc knuckle (CCHC-type) family protein</fullName>
    </submittedName>
</protein>
<feature type="non-terminal residue" evidence="3">
    <location>
        <position position="1"/>
    </location>
</feature>
<sequence>SSYAEVQRLSQQIGSSNPSTNLHNQKLKGKVGESSSSLSKADLTFVKEGYSIDSKKGKPNSPNAQHKNSGKNFVPVCHYCGIHGHIRPKCYRIHNDIYTGQINDWSPCGVPLKAPKLKDIVNHEQKNIWVPKESKNVCLSSILALKSTSNSDWYFDSGCSCHMTGLRSNLTNIMHVSSSSVTFGDGAKNKVLGVGCLNVP</sequence>
<dbReference type="Proteomes" id="UP001153555">
    <property type="component" value="Unassembled WGS sequence"/>
</dbReference>